<dbReference type="GO" id="GO:0055075">
    <property type="term" value="P:potassium ion homeostasis"/>
    <property type="evidence" value="ECO:0007669"/>
    <property type="project" value="TreeGrafter"/>
</dbReference>
<dbReference type="InterPro" id="IPR004842">
    <property type="entry name" value="SLC12A_fam"/>
</dbReference>
<dbReference type="eggNOG" id="KOG1288">
    <property type="taxonomic scope" value="Eukaryota"/>
</dbReference>
<protein>
    <recommendedName>
        <fullName evidence="9">SLC12A transporter C-terminal domain-containing protein</fullName>
    </recommendedName>
</protein>
<comment type="subcellular location">
    <subcellularLocation>
        <location evidence="1">Membrane</location>
        <topology evidence="1">Multi-pass membrane protein</topology>
    </subcellularLocation>
</comment>
<evidence type="ECO:0008006" key="9">
    <source>
        <dbReference type="Google" id="ProtNLM"/>
    </source>
</evidence>
<dbReference type="HOGENOM" id="CLU_571673_0_0_1"/>
<dbReference type="GO" id="GO:0006884">
    <property type="term" value="P:cell volume homeostasis"/>
    <property type="evidence" value="ECO:0007669"/>
    <property type="project" value="TreeGrafter"/>
</dbReference>
<dbReference type="STRING" id="2903.R1BQG2"/>
<feature type="chain" id="PRO_5044291125" description="SLC12A transporter C-terminal domain-containing protein" evidence="6">
    <location>
        <begin position="19"/>
        <end position="478"/>
    </location>
</feature>
<dbReference type="EnsemblProtists" id="EOD11917">
    <property type="protein sequence ID" value="EOD11917"/>
    <property type="gene ID" value="EMIHUDRAFT_464975"/>
</dbReference>
<evidence type="ECO:0000256" key="2">
    <source>
        <dbReference type="ARBA" id="ARBA00022692"/>
    </source>
</evidence>
<evidence type="ECO:0000313" key="8">
    <source>
        <dbReference type="Proteomes" id="UP000013827"/>
    </source>
</evidence>
<evidence type="ECO:0000256" key="3">
    <source>
        <dbReference type="ARBA" id="ARBA00022989"/>
    </source>
</evidence>
<feature type="signal peptide" evidence="6">
    <location>
        <begin position="1"/>
        <end position="18"/>
    </location>
</feature>
<dbReference type="GO" id="GO:0055064">
    <property type="term" value="P:chloride ion homeostasis"/>
    <property type="evidence" value="ECO:0007669"/>
    <property type="project" value="TreeGrafter"/>
</dbReference>
<evidence type="ECO:0000256" key="6">
    <source>
        <dbReference type="SAM" id="SignalP"/>
    </source>
</evidence>
<accession>A0A0D3IKY2</accession>
<evidence type="ECO:0000256" key="4">
    <source>
        <dbReference type="ARBA" id="ARBA00023136"/>
    </source>
</evidence>
<dbReference type="GO" id="GO:0015379">
    <property type="term" value="F:potassium:chloride symporter activity"/>
    <property type="evidence" value="ECO:0007669"/>
    <property type="project" value="TreeGrafter"/>
</dbReference>
<dbReference type="Proteomes" id="UP000013827">
    <property type="component" value="Unassembled WGS sequence"/>
</dbReference>
<evidence type="ECO:0000256" key="1">
    <source>
        <dbReference type="ARBA" id="ARBA00004141"/>
    </source>
</evidence>
<proteinExistence type="predicted"/>
<reference evidence="7" key="2">
    <citation type="submission" date="2024-10" db="UniProtKB">
        <authorList>
            <consortium name="EnsemblProtists"/>
        </authorList>
    </citation>
    <scope>IDENTIFICATION</scope>
</reference>
<dbReference type="PaxDb" id="2903-EOD11917"/>
<keyword evidence="8" id="KW-1185">Reference proteome</keyword>
<dbReference type="AlphaFoldDB" id="A0A0D3IKY2"/>
<keyword evidence="4" id="KW-0472">Membrane</keyword>
<dbReference type="RefSeq" id="XP_005764346.1">
    <property type="nucleotide sequence ID" value="XM_005764289.1"/>
</dbReference>
<dbReference type="GO" id="GO:0016020">
    <property type="term" value="C:membrane"/>
    <property type="evidence" value="ECO:0007669"/>
    <property type="project" value="UniProtKB-SubCell"/>
</dbReference>
<evidence type="ECO:0000256" key="5">
    <source>
        <dbReference type="SAM" id="MobiDB-lite"/>
    </source>
</evidence>
<dbReference type="GO" id="GO:1990573">
    <property type="term" value="P:potassium ion import across plasma membrane"/>
    <property type="evidence" value="ECO:0007669"/>
    <property type="project" value="TreeGrafter"/>
</dbReference>
<dbReference type="GeneID" id="17257984"/>
<name>A0A0D3IKY2_EMIH1</name>
<sequence>MFFLNPLFALLTLALALALGVYISATVPSGRWPSISQAVAFLTARSCLLTLDAQPADPKYWRPSLLLLVPPSQAAGPQPTAGGASLLLRLAHRLSGSGLVVGGRTLPLAAIGGGGGGGGGGGLETLGAASAALRAQLAAARRACGLRAFEQISVSPTARLGVLNLLLGAGVGAMRVDTLVAPLPAAAARDAAPSGSEGAGEELAGEELVGALGDALELRRHVLLLGGGAAAGEEPVGRAAGGSVDVWLFGAPPGYSECGEAVAPHAGVAEAVAHLDLSAQFGAIAASASEQRGSLAGALRRALFSSRPDPPEARSGAADAEMGPAPPPTEAREGCGSSSRTPRLRVLQLCHRGELKTPAAAAHAAAVRAWLKRARLQAELVQVEAELPAAAAEVEPSYPPRWPFAGHALGPVNAELRRHSAASSLVLLPLPPPPPPISPGGHADGALGYLEALRTLARGLPPTAFARSNGSSVITTEI</sequence>
<keyword evidence="6" id="KW-0732">Signal</keyword>
<dbReference type="KEGG" id="ehx:EMIHUDRAFT_464975"/>
<organism evidence="7 8">
    <name type="scientific">Emiliania huxleyi (strain CCMP1516)</name>
    <dbReference type="NCBI Taxonomy" id="280463"/>
    <lineage>
        <taxon>Eukaryota</taxon>
        <taxon>Haptista</taxon>
        <taxon>Haptophyta</taxon>
        <taxon>Prymnesiophyceae</taxon>
        <taxon>Isochrysidales</taxon>
        <taxon>Noelaerhabdaceae</taxon>
        <taxon>Emiliania</taxon>
    </lineage>
</organism>
<evidence type="ECO:0000313" key="7">
    <source>
        <dbReference type="EnsemblProtists" id="EOD11917"/>
    </source>
</evidence>
<reference evidence="8" key="1">
    <citation type="journal article" date="2013" name="Nature">
        <title>Pan genome of the phytoplankton Emiliania underpins its global distribution.</title>
        <authorList>
            <person name="Read B.A."/>
            <person name="Kegel J."/>
            <person name="Klute M.J."/>
            <person name="Kuo A."/>
            <person name="Lefebvre S.C."/>
            <person name="Maumus F."/>
            <person name="Mayer C."/>
            <person name="Miller J."/>
            <person name="Monier A."/>
            <person name="Salamov A."/>
            <person name="Young J."/>
            <person name="Aguilar M."/>
            <person name="Claverie J.M."/>
            <person name="Frickenhaus S."/>
            <person name="Gonzalez K."/>
            <person name="Herman E.K."/>
            <person name="Lin Y.C."/>
            <person name="Napier J."/>
            <person name="Ogata H."/>
            <person name="Sarno A.F."/>
            <person name="Shmutz J."/>
            <person name="Schroeder D."/>
            <person name="de Vargas C."/>
            <person name="Verret F."/>
            <person name="von Dassow P."/>
            <person name="Valentin K."/>
            <person name="Van de Peer Y."/>
            <person name="Wheeler G."/>
            <person name="Dacks J.B."/>
            <person name="Delwiche C.F."/>
            <person name="Dyhrman S.T."/>
            <person name="Glockner G."/>
            <person name="John U."/>
            <person name="Richards T."/>
            <person name="Worden A.Z."/>
            <person name="Zhang X."/>
            <person name="Grigoriev I.V."/>
            <person name="Allen A.E."/>
            <person name="Bidle K."/>
            <person name="Borodovsky M."/>
            <person name="Bowler C."/>
            <person name="Brownlee C."/>
            <person name="Cock J.M."/>
            <person name="Elias M."/>
            <person name="Gladyshev V.N."/>
            <person name="Groth M."/>
            <person name="Guda C."/>
            <person name="Hadaegh A."/>
            <person name="Iglesias-Rodriguez M.D."/>
            <person name="Jenkins J."/>
            <person name="Jones B.M."/>
            <person name="Lawson T."/>
            <person name="Leese F."/>
            <person name="Lindquist E."/>
            <person name="Lobanov A."/>
            <person name="Lomsadze A."/>
            <person name="Malik S.B."/>
            <person name="Marsh M.E."/>
            <person name="Mackinder L."/>
            <person name="Mock T."/>
            <person name="Mueller-Roeber B."/>
            <person name="Pagarete A."/>
            <person name="Parker M."/>
            <person name="Probert I."/>
            <person name="Quesneville H."/>
            <person name="Raines C."/>
            <person name="Rensing S.A."/>
            <person name="Riano-Pachon D.M."/>
            <person name="Richier S."/>
            <person name="Rokitta S."/>
            <person name="Shiraiwa Y."/>
            <person name="Soanes D.M."/>
            <person name="van der Giezen M."/>
            <person name="Wahlund T.M."/>
            <person name="Williams B."/>
            <person name="Wilson W."/>
            <person name="Wolfe G."/>
            <person name="Wurch L.L."/>
        </authorList>
    </citation>
    <scope>NUCLEOTIDE SEQUENCE</scope>
</reference>
<dbReference type="PANTHER" id="PTHR11827:SF72">
    <property type="entry name" value="GH08340P"/>
    <property type="match status" value="1"/>
</dbReference>
<feature type="region of interest" description="Disordered" evidence="5">
    <location>
        <begin position="304"/>
        <end position="340"/>
    </location>
</feature>
<keyword evidence="3" id="KW-1133">Transmembrane helix</keyword>
<dbReference type="PANTHER" id="PTHR11827">
    <property type="entry name" value="SOLUTE CARRIER FAMILY 12, CATION COTRANSPORTERS"/>
    <property type="match status" value="1"/>
</dbReference>
<keyword evidence="2" id="KW-0812">Transmembrane</keyword>